<dbReference type="Gramene" id="Pp3c15_4220V3.3">
    <property type="protein sequence ID" value="PAC:32929600.CDS.1"/>
    <property type="gene ID" value="Pp3c15_4220"/>
</dbReference>
<proteinExistence type="predicted"/>
<keyword evidence="3" id="KW-1185">Reference proteome</keyword>
<evidence type="ECO:0000313" key="1">
    <source>
        <dbReference type="EMBL" id="PNR39008.1"/>
    </source>
</evidence>
<dbReference type="PaxDb" id="3218-PP1S83_74V6.1"/>
<dbReference type="EnsemblPlants" id="Pp3c15_4220V3.1">
    <property type="protein sequence ID" value="PAC:32929599.CDS.1"/>
    <property type="gene ID" value="Pp3c15_4220"/>
</dbReference>
<dbReference type="EnsemblPlants" id="Pp3c15_4220V3.3">
    <property type="protein sequence ID" value="PAC:32929600.CDS.1"/>
    <property type="gene ID" value="Pp3c15_4220"/>
</dbReference>
<accession>A9SIR9</accession>
<name>A9SIR9_PHYPA</name>
<organism evidence="1">
    <name type="scientific">Physcomitrium patens</name>
    <name type="common">Spreading-leaved earth moss</name>
    <name type="synonym">Physcomitrella patens</name>
    <dbReference type="NCBI Taxonomy" id="3218"/>
    <lineage>
        <taxon>Eukaryota</taxon>
        <taxon>Viridiplantae</taxon>
        <taxon>Streptophyta</taxon>
        <taxon>Embryophyta</taxon>
        <taxon>Bryophyta</taxon>
        <taxon>Bryophytina</taxon>
        <taxon>Bryopsida</taxon>
        <taxon>Funariidae</taxon>
        <taxon>Funariales</taxon>
        <taxon>Funariaceae</taxon>
        <taxon>Physcomitrium</taxon>
    </lineage>
</organism>
<reference evidence="1 3" key="1">
    <citation type="journal article" date="2008" name="Science">
        <title>The Physcomitrella genome reveals evolutionary insights into the conquest of land by plants.</title>
        <authorList>
            <person name="Rensing S."/>
            <person name="Lang D."/>
            <person name="Zimmer A."/>
            <person name="Terry A."/>
            <person name="Salamov A."/>
            <person name="Shapiro H."/>
            <person name="Nishiyama T."/>
            <person name="Perroud P.-F."/>
            <person name="Lindquist E."/>
            <person name="Kamisugi Y."/>
            <person name="Tanahashi T."/>
            <person name="Sakakibara K."/>
            <person name="Fujita T."/>
            <person name="Oishi K."/>
            <person name="Shin-I T."/>
            <person name="Kuroki Y."/>
            <person name="Toyoda A."/>
            <person name="Suzuki Y."/>
            <person name="Hashimoto A."/>
            <person name="Yamaguchi K."/>
            <person name="Sugano A."/>
            <person name="Kohara Y."/>
            <person name="Fujiyama A."/>
            <person name="Anterola A."/>
            <person name="Aoki S."/>
            <person name="Ashton N."/>
            <person name="Barbazuk W.B."/>
            <person name="Barker E."/>
            <person name="Bennetzen J."/>
            <person name="Bezanilla M."/>
            <person name="Blankenship R."/>
            <person name="Cho S.H."/>
            <person name="Dutcher S."/>
            <person name="Estelle M."/>
            <person name="Fawcett J.A."/>
            <person name="Gundlach H."/>
            <person name="Hanada K."/>
            <person name="Heyl A."/>
            <person name="Hicks K.A."/>
            <person name="Hugh J."/>
            <person name="Lohr M."/>
            <person name="Mayer K."/>
            <person name="Melkozernov A."/>
            <person name="Murata T."/>
            <person name="Nelson D."/>
            <person name="Pils B."/>
            <person name="Prigge M."/>
            <person name="Reiss B."/>
            <person name="Renner T."/>
            <person name="Rombauts S."/>
            <person name="Rushton P."/>
            <person name="Sanderfoot A."/>
            <person name="Schween G."/>
            <person name="Shiu S.-H."/>
            <person name="Stueber K."/>
            <person name="Theodoulou F.L."/>
            <person name="Tu H."/>
            <person name="Van de Peer Y."/>
            <person name="Verrier P.J."/>
            <person name="Waters E."/>
            <person name="Wood A."/>
            <person name="Yang L."/>
            <person name="Cove D."/>
            <person name="Cuming A."/>
            <person name="Hasebe M."/>
            <person name="Lucas S."/>
            <person name="Mishler D.B."/>
            <person name="Reski R."/>
            <person name="Grigoriev I."/>
            <person name="Quatrano R.S."/>
            <person name="Boore J.L."/>
        </authorList>
    </citation>
    <scope>NUCLEOTIDE SEQUENCE [LARGE SCALE GENOMIC DNA]</scope>
    <source>
        <strain evidence="2 3">cv. Gransden 2004</strain>
    </source>
</reference>
<dbReference type="Proteomes" id="UP000006727">
    <property type="component" value="Chromosome 15"/>
</dbReference>
<reference evidence="2" key="3">
    <citation type="submission" date="2020-12" db="UniProtKB">
        <authorList>
            <consortium name="EnsemblPlants"/>
        </authorList>
    </citation>
    <scope>IDENTIFICATION</scope>
</reference>
<gene>
    <name evidence="1" type="ORF">PHYPA_019286</name>
</gene>
<dbReference type="InParanoid" id="A9SIR9"/>
<protein>
    <submittedName>
        <fullName evidence="1 2">Uncharacterized protein</fullName>
    </submittedName>
</protein>
<reference evidence="1 3" key="2">
    <citation type="journal article" date="2018" name="Plant J.">
        <title>The Physcomitrella patens chromosome-scale assembly reveals moss genome structure and evolution.</title>
        <authorList>
            <person name="Lang D."/>
            <person name="Ullrich K.K."/>
            <person name="Murat F."/>
            <person name="Fuchs J."/>
            <person name="Jenkins J."/>
            <person name="Haas F.B."/>
            <person name="Piednoel M."/>
            <person name="Gundlach H."/>
            <person name="Van Bel M."/>
            <person name="Meyberg R."/>
            <person name="Vives C."/>
            <person name="Morata J."/>
            <person name="Symeonidi A."/>
            <person name="Hiss M."/>
            <person name="Muchero W."/>
            <person name="Kamisugi Y."/>
            <person name="Saleh O."/>
            <person name="Blanc G."/>
            <person name="Decker E.L."/>
            <person name="van Gessel N."/>
            <person name="Grimwood J."/>
            <person name="Hayes R.D."/>
            <person name="Graham S.W."/>
            <person name="Gunter L.E."/>
            <person name="McDaniel S.F."/>
            <person name="Hoernstein S.N.W."/>
            <person name="Larsson A."/>
            <person name="Li F.W."/>
            <person name="Perroud P.F."/>
            <person name="Phillips J."/>
            <person name="Ranjan P."/>
            <person name="Rokshar D.S."/>
            <person name="Rothfels C.J."/>
            <person name="Schneider L."/>
            <person name="Shu S."/>
            <person name="Stevenson D.W."/>
            <person name="Thummler F."/>
            <person name="Tillich M."/>
            <person name="Villarreal Aguilar J.C."/>
            <person name="Widiez T."/>
            <person name="Wong G.K."/>
            <person name="Wymore A."/>
            <person name="Zhang Y."/>
            <person name="Zimmer A.D."/>
            <person name="Quatrano R.S."/>
            <person name="Mayer K.F.X."/>
            <person name="Goodstein D."/>
            <person name="Casacuberta J.M."/>
            <person name="Vandepoele K."/>
            <person name="Reski R."/>
            <person name="Cuming A.C."/>
            <person name="Tuskan G.A."/>
            <person name="Maumus F."/>
            <person name="Salse J."/>
            <person name="Schmutz J."/>
            <person name="Rensing S.A."/>
        </authorList>
    </citation>
    <scope>NUCLEOTIDE SEQUENCE [LARGE SCALE GENOMIC DNA]</scope>
    <source>
        <strain evidence="2 3">cv. Gransden 2004</strain>
    </source>
</reference>
<dbReference type="AlphaFoldDB" id="A9SIR9"/>
<sequence length="151" mass="16562">MRMDVLSQCVLEVPTSREQEGQPGGSSSLPLVGNLAKLRDLHRRRRGRFPDASLSFSWPSSNSEPLCVFKDGQNPNAAFTDLSFICRSPSPIPPLQSPAKSIPDLLDSVRFYGPLIDAFGVAEASCVIAVLLFRSLGFRARIEHSETAFQN</sequence>
<evidence type="ECO:0000313" key="3">
    <source>
        <dbReference type="Proteomes" id="UP000006727"/>
    </source>
</evidence>
<dbReference type="EMBL" id="ABEU02000015">
    <property type="protein sequence ID" value="PNR39008.1"/>
    <property type="molecule type" value="Genomic_DNA"/>
</dbReference>
<dbReference type="HOGENOM" id="CLU_1734556_0_0_1"/>
<dbReference type="Gramene" id="Pp3c15_4220V3.1">
    <property type="protein sequence ID" value="PAC:32929599.CDS.1"/>
    <property type="gene ID" value="Pp3c15_4220"/>
</dbReference>
<evidence type="ECO:0000313" key="2">
    <source>
        <dbReference type="EnsemblPlants" id="PAC:32929599.CDS.1"/>
    </source>
</evidence>